<dbReference type="PANTHER" id="PTHR44591">
    <property type="entry name" value="STRESS RESPONSE REGULATOR PROTEIN 1"/>
    <property type="match status" value="1"/>
</dbReference>
<dbReference type="Gene3D" id="3.40.50.2300">
    <property type="match status" value="1"/>
</dbReference>
<name>A0A3E1K9N2_9GAMM</name>
<evidence type="ECO:0000256" key="2">
    <source>
        <dbReference type="PROSITE-ProRule" id="PRU00169"/>
    </source>
</evidence>
<protein>
    <submittedName>
        <fullName evidence="4">Response regulator</fullName>
    </submittedName>
</protein>
<organism evidence="4 5">
    <name type="scientific">Wenzhouxiangella sediminis</name>
    <dbReference type="NCBI Taxonomy" id="1792836"/>
    <lineage>
        <taxon>Bacteria</taxon>
        <taxon>Pseudomonadati</taxon>
        <taxon>Pseudomonadota</taxon>
        <taxon>Gammaproteobacteria</taxon>
        <taxon>Chromatiales</taxon>
        <taxon>Wenzhouxiangellaceae</taxon>
        <taxon>Wenzhouxiangella</taxon>
    </lineage>
</organism>
<dbReference type="PANTHER" id="PTHR44591:SF3">
    <property type="entry name" value="RESPONSE REGULATORY DOMAIN-CONTAINING PROTEIN"/>
    <property type="match status" value="1"/>
</dbReference>
<feature type="modified residue" description="4-aspartylphosphate" evidence="2">
    <location>
        <position position="81"/>
    </location>
</feature>
<feature type="domain" description="Response regulatory" evidence="3">
    <location>
        <begin position="32"/>
        <end position="148"/>
    </location>
</feature>
<dbReference type="EMBL" id="QUZK01000030">
    <property type="protein sequence ID" value="RFF30830.1"/>
    <property type="molecule type" value="Genomic_DNA"/>
</dbReference>
<dbReference type="InterPro" id="IPR001789">
    <property type="entry name" value="Sig_transdc_resp-reg_receiver"/>
</dbReference>
<dbReference type="InterPro" id="IPR011006">
    <property type="entry name" value="CheY-like_superfamily"/>
</dbReference>
<dbReference type="AlphaFoldDB" id="A0A3E1K9N2"/>
<comment type="caution">
    <text evidence="4">The sequence shown here is derived from an EMBL/GenBank/DDBJ whole genome shotgun (WGS) entry which is preliminary data.</text>
</comment>
<dbReference type="OrthoDB" id="9800897at2"/>
<evidence type="ECO:0000259" key="3">
    <source>
        <dbReference type="PROSITE" id="PS50110"/>
    </source>
</evidence>
<dbReference type="CDD" id="cd00156">
    <property type="entry name" value="REC"/>
    <property type="match status" value="1"/>
</dbReference>
<accession>A0A3E1K9N2</accession>
<dbReference type="PROSITE" id="PS50110">
    <property type="entry name" value="RESPONSE_REGULATORY"/>
    <property type="match status" value="1"/>
</dbReference>
<dbReference type="Proteomes" id="UP000260351">
    <property type="component" value="Unassembled WGS sequence"/>
</dbReference>
<reference evidence="4 5" key="1">
    <citation type="submission" date="2018-08" db="EMBL/GenBank/DDBJ databases">
        <title>Wenzhouxiangella salilacus sp. nov., a novel bacterium isolated from a saline lake in Xinjiang Province, China.</title>
        <authorList>
            <person name="Han S."/>
        </authorList>
    </citation>
    <scope>NUCLEOTIDE SEQUENCE [LARGE SCALE GENOMIC DNA]</scope>
    <source>
        <strain evidence="4 5">XDB06</strain>
    </source>
</reference>
<sequence length="167" mass="18903">MSQLDRFRRLLGMRQPDDRRQRRRLHARRGLRVLIVDDSRTIVAALSHMLGQNGYETSSAEDAESALEVVSDDPPDLIFLDIVLPGMSGFTALRKLRRNPATQSIPVIMISGNPQAVEEFYLKKIGADGFMKKPFGRYEVFSRIERLVSDGELPARGQRESESVDDD</sequence>
<keyword evidence="5" id="KW-1185">Reference proteome</keyword>
<evidence type="ECO:0000313" key="5">
    <source>
        <dbReference type="Proteomes" id="UP000260351"/>
    </source>
</evidence>
<gene>
    <name evidence="4" type="ORF">DZC52_06535</name>
</gene>
<dbReference type="Pfam" id="PF00072">
    <property type="entry name" value="Response_reg"/>
    <property type="match status" value="1"/>
</dbReference>
<dbReference type="SMART" id="SM00448">
    <property type="entry name" value="REC"/>
    <property type="match status" value="1"/>
</dbReference>
<proteinExistence type="predicted"/>
<dbReference type="InterPro" id="IPR050595">
    <property type="entry name" value="Bact_response_regulator"/>
</dbReference>
<dbReference type="GO" id="GO:0000160">
    <property type="term" value="P:phosphorelay signal transduction system"/>
    <property type="evidence" value="ECO:0007669"/>
    <property type="project" value="InterPro"/>
</dbReference>
<keyword evidence="1 2" id="KW-0597">Phosphoprotein</keyword>
<evidence type="ECO:0000313" key="4">
    <source>
        <dbReference type="EMBL" id="RFF30830.1"/>
    </source>
</evidence>
<dbReference type="RefSeq" id="WP_116650328.1">
    <property type="nucleotide sequence ID" value="NZ_QUZK01000030.1"/>
</dbReference>
<evidence type="ECO:0000256" key="1">
    <source>
        <dbReference type="ARBA" id="ARBA00022553"/>
    </source>
</evidence>
<dbReference type="SUPFAM" id="SSF52172">
    <property type="entry name" value="CheY-like"/>
    <property type="match status" value="1"/>
</dbReference>